<dbReference type="PaxDb" id="35128-Thaps4040"/>
<dbReference type="eggNOG" id="ENOG502S515">
    <property type="taxonomic scope" value="Eukaryota"/>
</dbReference>
<dbReference type="HOGENOM" id="CLU_086842_0_0_1"/>
<keyword evidence="2" id="KW-1185">Reference proteome</keyword>
<evidence type="ECO:0000313" key="1">
    <source>
        <dbReference type="EMBL" id="EED94070.1"/>
    </source>
</evidence>
<dbReference type="RefSeq" id="XP_002288634.1">
    <property type="nucleotide sequence ID" value="XM_002288598.1"/>
</dbReference>
<organism evidence="1 2">
    <name type="scientific">Thalassiosira pseudonana</name>
    <name type="common">Marine diatom</name>
    <name type="synonym">Cyclotella nana</name>
    <dbReference type="NCBI Taxonomy" id="35128"/>
    <lineage>
        <taxon>Eukaryota</taxon>
        <taxon>Sar</taxon>
        <taxon>Stramenopiles</taxon>
        <taxon>Ochrophyta</taxon>
        <taxon>Bacillariophyta</taxon>
        <taxon>Coscinodiscophyceae</taxon>
        <taxon>Thalassiosirophycidae</taxon>
        <taxon>Thalassiosirales</taxon>
        <taxon>Thalassiosiraceae</taxon>
        <taxon>Thalassiosira</taxon>
    </lineage>
</organism>
<dbReference type="EMBL" id="CM000640">
    <property type="protein sequence ID" value="EED94070.1"/>
    <property type="molecule type" value="Genomic_DNA"/>
</dbReference>
<accession>B8BWP2</accession>
<proteinExistence type="predicted"/>
<reference evidence="1 2" key="1">
    <citation type="journal article" date="2004" name="Science">
        <title>The genome of the diatom Thalassiosira pseudonana: ecology, evolution, and metabolism.</title>
        <authorList>
            <person name="Armbrust E.V."/>
            <person name="Berges J.A."/>
            <person name="Bowler C."/>
            <person name="Green B.R."/>
            <person name="Martinez D."/>
            <person name="Putnam N.H."/>
            <person name="Zhou S."/>
            <person name="Allen A.E."/>
            <person name="Apt K.E."/>
            <person name="Bechner M."/>
            <person name="Brzezinski M.A."/>
            <person name="Chaal B.K."/>
            <person name="Chiovitti A."/>
            <person name="Davis A.K."/>
            <person name="Demarest M.S."/>
            <person name="Detter J.C."/>
            <person name="Glavina T."/>
            <person name="Goodstein D."/>
            <person name="Hadi M.Z."/>
            <person name="Hellsten U."/>
            <person name="Hildebrand M."/>
            <person name="Jenkins B.D."/>
            <person name="Jurka J."/>
            <person name="Kapitonov V.V."/>
            <person name="Kroger N."/>
            <person name="Lau W.W."/>
            <person name="Lane T.W."/>
            <person name="Larimer F.W."/>
            <person name="Lippmeier J.C."/>
            <person name="Lucas S."/>
            <person name="Medina M."/>
            <person name="Montsant A."/>
            <person name="Obornik M."/>
            <person name="Parker M.S."/>
            <person name="Palenik B."/>
            <person name="Pazour G.J."/>
            <person name="Richardson P.M."/>
            <person name="Rynearson T.A."/>
            <person name="Saito M.A."/>
            <person name="Schwartz D.C."/>
            <person name="Thamatrakoln K."/>
            <person name="Valentin K."/>
            <person name="Vardi A."/>
            <person name="Wilkerson F.P."/>
            <person name="Rokhsar D.S."/>
        </authorList>
    </citation>
    <scope>NUCLEOTIDE SEQUENCE [LARGE SCALE GENOMIC DNA]</scope>
    <source>
        <strain evidence="1 2">CCMP1335</strain>
    </source>
</reference>
<dbReference type="OMA" id="PCEMNEF"/>
<evidence type="ECO:0000313" key="2">
    <source>
        <dbReference type="Proteomes" id="UP000001449"/>
    </source>
</evidence>
<dbReference type="Proteomes" id="UP000001449">
    <property type="component" value="Chromosome 3"/>
</dbReference>
<protein>
    <submittedName>
        <fullName evidence="1">Uncharacterized protein</fullName>
    </submittedName>
</protein>
<name>B8BWP2_THAPS</name>
<dbReference type="AlphaFoldDB" id="B8BWP2"/>
<sequence length="272" mass="29022">MVRLSTAVAIVASSTTVFGYAPSRLYMTHNSGNNVDTRAVPLPTASTSSSSSRRGFVTQSVAFVLGTTTSSLIATTNNSNNIINGVDMGGTANAVGPIKINILNPTYTAAPCPPSKPIPGEKAMKGMRGLCVQVTAELEELPPKELEKVGVYGYVNDAETSESVLANNPDSGTDAGQFGMIESVGIKDKKVEFEFIAAVPMEKDVTSYENGIGPLEFKSLRIISFPGGQQFGAINPCEMNEFSEECEVWEQENGPYSKGEFIMKSNPRTKGR</sequence>
<dbReference type="KEGG" id="tps:THAPSDRAFT_4040"/>
<gene>
    <name evidence="1" type="ORF">THAPSDRAFT_4040</name>
</gene>
<dbReference type="GeneID" id="7443846"/>
<reference evidence="1 2" key="2">
    <citation type="journal article" date="2008" name="Nature">
        <title>The Phaeodactylum genome reveals the evolutionary history of diatom genomes.</title>
        <authorList>
            <person name="Bowler C."/>
            <person name="Allen A.E."/>
            <person name="Badger J.H."/>
            <person name="Grimwood J."/>
            <person name="Jabbari K."/>
            <person name="Kuo A."/>
            <person name="Maheswari U."/>
            <person name="Martens C."/>
            <person name="Maumus F."/>
            <person name="Otillar R.P."/>
            <person name="Rayko E."/>
            <person name="Salamov A."/>
            <person name="Vandepoele K."/>
            <person name="Beszteri B."/>
            <person name="Gruber A."/>
            <person name="Heijde M."/>
            <person name="Katinka M."/>
            <person name="Mock T."/>
            <person name="Valentin K."/>
            <person name="Verret F."/>
            <person name="Berges J.A."/>
            <person name="Brownlee C."/>
            <person name="Cadoret J.P."/>
            <person name="Chiovitti A."/>
            <person name="Choi C.J."/>
            <person name="Coesel S."/>
            <person name="De Martino A."/>
            <person name="Detter J.C."/>
            <person name="Durkin C."/>
            <person name="Falciatore A."/>
            <person name="Fournet J."/>
            <person name="Haruta M."/>
            <person name="Huysman M.J."/>
            <person name="Jenkins B.D."/>
            <person name="Jiroutova K."/>
            <person name="Jorgensen R.E."/>
            <person name="Joubert Y."/>
            <person name="Kaplan A."/>
            <person name="Kroger N."/>
            <person name="Kroth P.G."/>
            <person name="La Roche J."/>
            <person name="Lindquist E."/>
            <person name="Lommer M."/>
            <person name="Martin-Jezequel V."/>
            <person name="Lopez P.J."/>
            <person name="Lucas S."/>
            <person name="Mangogna M."/>
            <person name="McGinnis K."/>
            <person name="Medlin L.K."/>
            <person name="Montsant A."/>
            <person name="Oudot-Le Secq M.P."/>
            <person name="Napoli C."/>
            <person name="Obornik M."/>
            <person name="Parker M.S."/>
            <person name="Petit J.L."/>
            <person name="Porcel B.M."/>
            <person name="Poulsen N."/>
            <person name="Robison M."/>
            <person name="Rychlewski L."/>
            <person name="Rynearson T.A."/>
            <person name="Schmutz J."/>
            <person name="Shapiro H."/>
            <person name="Siaut M."/>
            <person name="Stanley M."/>
            <person name="Sussman M.R."/>
            <person name="Taylor A.R."/>
            <person name="Vardi A."/>
            <person name="von Dassow P."/>
            <person name="Vyverman W."/>
            <person name="Willis A."/>
            <person name="Wyrwicz L.S."/>
            <person name="Rokhsar D.S."/>
            <person name="Weissenbach J."/>
            <person name="Armbrust E.V."/>
            <person name="Green B.R."/>
            <person name="Van de Peer Y."/>
            <person name="Grigoriev I.V."/>
        </authorList>
    </citation>
    <scope>NUCLEOTIDE SEQUENCE [LARGE SCALE GENOMIC DNA]</scope>
    <source>
        <strain evidence="1 2">CCMP1335</strain>
    </source>
</reference>
<dbReference type="InParanoid" id="B8BWP2"/>